<dbReference type="PROSITE" id="PS51257">
    <property type="entry name" value="PROKAR_LIPOPROTEIN"/>
    <property type="match status" value="1"/>
</dbReference>
<accession>A0AAN9EVY0</accession>
<name>A0AAN9EVY0_CLITE</name>
<gene>
    <name evidence="1" type="ORF">RJT34_31667</name>
</gene>
<dbReference type="EMBL" id="JAYKXN010000008">
    <property type="protein sequence ID" value="KAK7264064.1"/>
    <property type="molecule type" value="Genomic_DNA"/>
</dbReference>
<keyword evidence="2" id="KW-1185">Reference proteome</keyword>
<proteinExistence type="predicted"/>
<protein>
    <submittedName>
        <fullName evidence="1">Uncharacterized protein</fullName>
    </submittedName>
</protein>
<reference evidence="1 2" key="1">
    <citation type="submission" date="2024-01" db="EMBL/GenBank/DDBJ databases">
        <title>The genomes of 5 underutilized Papilionoideae crops provide insights into root nodulation and disease resistance.</title>
        <authorList>
            <person name="Yuan L."/>
        </authorList>
    </citation>
    <scope>NUCLEOTIDE SEQUENCE [LARGE SCALE GENOMIC DNA]</scope>
    <source>
        <strain evidence="1">LY-2023</strain>
        <tissue evidence="1">Leaf</tissue>
    </source>
</reference>
<sequence>MGKSERDGGTGLVLVLGCRAELNLMQRKRKKVSKSGVSDEMVDMSESELINIFLSRWFSMIAETRRRRRVVDSFNHAPMIFNHFPASLVAVAPSH</sequence>
<evidence type="ECO:0000313" key="1">
    <source>
        <dbReference type="EMBL" id="KAK7264064.1"/>
    </source>
</evidence>
<dbReference type="Proteomes" id="UP001359559">
    <property type="component" value="Unassembled WGS sequence"/>
</dbReference>
<comment type="caution">
    <text evidence="1">The sequence shown here is derived from an EMBL/GenBank/DDBJ whole genome shotgun (WGS) entry which is preliminary data.</text>
</comment>
<evidence type="ECO:0000313" key="2">
    <source>
        <dbReference type="Proteomes" id="UP001359559"/>
    </source>
</evidence>
<dbReference type="AlphaFoldDB" id="A0AAN9EVY0"/>
<organism evidence="1 2">
    <name type="scientific">Clitoria ternatea</name>
    <name type="common">Butterfly pea</name>
    <dbReference type="NCBI Taxonomy" id="43366"/>
    <lineage>
        <taxon>Eukaryota</taxon>
        <taxon>Viridiplantae</taxon>
        <taxon>Streptophyta</taxon>
        <taxon>Embryophyta</taxon>
        <taxon>Tracheophyta</taxon>
        <taxon>Spermatophyta</taxon>
        <taxon>Magnoliopsida</taxon>
        <taxon>eudicotyledons</taxon>
        <taxon>Gunneridae</taxon>
        <taxon>Pentapetalae</taxon>
        <taxon>rosids</taxon>
        <taxon>fabids</taxon>
        <taxon>Fabales</taxon>
        <taxon>Fabaceae</taxon>
        <taxon>Papilionoideae</taxon>
        <taxon>50 kb inversion clade</taxon>
        <taxon>NPAAA clade</taxon>
        <taxon>indigoferoid/millettioid clade</taxon>
        <taxon>Phaseoleae</taxon>
        <taxon>Clitoria</taxon>
    </lineage>
</organism>